<dbReference type="Proteomes" id="UP000800094">
    <property type="component" value="Unassembled WGS sequence"/>
</dbReference>
<dbReference type="OrthoDB" id="5062850at2759"/>
<evidence type="ECO:0000313" key="2">
    <source>
        <dbReference type="Proteomes" id="UP000800094"/>
    </source>
</evidence>
<dbReference type="EMBL" id="ML987194">
    <property type="protein sequence ID" value="KAF2249806.1"/>
    <property type="molecule type" value="Genomic_DNA"/>
</dbReference>
<dbReference type="GeneID" id="54580090"/>
<reference evidence="1" key="1">
    <citation type="journal article" date="2020" name="Stud. Mycol.">
        <title>101 Dothideomycetes genomes: a test case for predicting lifestyles and emergence of pathogens.</title>
        <authorList>
            <person name="Haridas S."/>
            <person name="Albert R."/>
            <person name="Binder M."/>
            <person name="Bloem J."/>
            <person name="Labutti K."/>
            <person name="Salamov A."/>
            <person name="Andreopoulos B."/>
            <person name="Baker S."/>
            <person name="Barry K."/>
            <person name="Bills G."/>
            <person name="Bluhm B."/>
            <person name="Cannon C."/>
            <person name="Castanera R."/>
            <person name="Culley D."/>
            <person name="Daum C."/>
            <person name="Ezra D."/>
            <person name="Gonzalez J."/>
            <person name="Henrissat B."/>
            <person name="Kuo A."/>
            <person name="Liang C."/>
            <person name="Lipzen A."/>
            <person name="Lutzoni F."/>
            <person name="Magnuson J."/>
            <person name="Mondo S."/>
            <person name="Nolan M."/>
            <person name="Ohm R."/>
            <person name="Pangilinan J."/>
            <person name="Park H.-J."/>
            <person name="Ramirez L."/>
            <person name="Alfaro M."/>
            <person name="Sun H."/>
            <person name="Tritt A."/>
            <person name="Yoshinaga Y."/>
            <person name="Zwiers L.-H."/>
            <person name="Turgeon B."/>
            <person name="Goodwin S."/>
            <person name="Spatafora J."/>
            <person name="Crous P."/>
            <person name="Grigoriev I."/>
        </authorList>
    </citation>
    <scope>NUCLEOTIDE SEQUENCE</scope>
    <source>
        <strain evidence="1">CBS 122368</strain>
    </source>
</reference>
<sequence>MSPNAHLLDLPRELRDKIYADYLSEDGGYLFNFERGRLGTAEHQPINLSLMYTCRQVATEMRGLALGANAVTFTTGYSNRTRADAGQFDHYLDQVRRFKNSLLSSAHPCVTAEAIEHTARHHGEFLPVLRRLQAEGWTHDLIGNNGGLAPSRERHFVASTLAELSKHPDFTAILSQDNGLLWGTDETPNLNEIVSCNPLPWAIPTKDDIAKLSQAVSNPTPLAGECWERQKYRYSAAALAINFLASLPPHVRVQFRTLILREDRMAVGYPECHAQGLIPFCRENPRLRITQTVNLWRNAFPKGSKPLRIVLNPASVLARRYQYNKLNAHGVTDSVALWIMEAVALPSFGMPPGSLTVILDGDPIPSETVHVFDRVLRDAAWQSALDECYARKHIPSPSWFERRSHKCYRFEGFPAALDDIVKGRSFIRCNFNPGDVWDVERLVEANRNWSAKEWARQWIDHRPRTFETTVPLPSWLELRREDALPE</sequence>
<gene>
    <name evidence="1" type="ORF">BU26DRAFT_504240</name>
</gene>
<evidence type="ECO:0000313" key="1">
    <source>
        <dbReference type="EMBL" id="KAF2249806.1"/>
    </source>
</evidence>
<protein>
    <submittedName>
        <fullName evidence="1">Uncharacterized protein</fullName>
    </submittedName>
</protein>
<accession>A0A6A6IHE6</accession>
<name>A0A6A6IHE6_9PLEO</name>
<dbReference type="AlphaFoldDB" id="A0A6A6IHE6"/>
<organism evidence="1 2">
    <name type="scientific">Trematosphaeria pertusa</name>
    <dbReference type="NCBI Taxonomy" id="390896"/>
    <lineage>
        <taxon>Eukaryota</taxon>
        <taxon>Fungi</taxon>
        <taxon>Dikarya</taxon>
        <taxon>Ascomycota</taxon>
        <taxon>Pezizomycotina</taxon>
        <taxon>Dothideomycetes</taxon>
        <taxon>Pleosporomycetidae</taxon>
        <taxon>Pleosporales</taxon>
        <taxon>Massarineae</taxon>
        <taxon>Trematosphaeriaceae</taxon>
        <taxon>Trematosphaeria</taxon>
    </lineage>
</organism>
<proteinExistence type="predicted"/>
<keyword evidence="2" id="KW-1185">Reference proteome</keyword>
<dbReference type="RefSeq" id="XP_033684810.1">
    <property type="nucleotide sequence ID" value="XM_033826760.1"/>
</dbReference>